<dbReference type="EMBL" id="CM042016">
    <property type="protein sequence ID" value="KAI3700103.1"/>
    <property type="molecule type" value="Genomic_DNA"/>
</dbReference>
<reference evidence="1 2" key="2">
    <citation type="journal article" date="2022" name="Mol. Ecol. Resour.">
        <title>The genomes of chicory, endive, great burdock and yacon provide insights into Asteraceae paleo-polyploidization history and plant inulin production.</title>
        <authorList>
            <person name="Fan W."/>
            <person name="Wang S."/>
            <person name="Wang H."/>
            <person name="Wang A."/>
            <person name="Jiang F."/>
            <person name="Liu H."/>
            <person name="Zhao H."/>
            <person name="Xu D."/>
            <person name="Zhang Y."/>
        </authorList>
    </citation>
    <scope>NUCLEOTIDE SEQUENCE [LARGE SCALE GENOMIC DNA]</scope>
    <source>
        <strain evidence="2">cv. Punajuju</strain>
        <tissue evidence="1">Leaves</tissue>
    </source>
</reference>
<reference evidence="2" key="1">
    <citation type="journal article" date="2022" name="Mol. Ecol. Resour.">
        <title>The genomes of chicory, endive, great burdock and yacon provide insights into Asteraceae palaeo-polyploidization history and plant inulin production.</title>
        <authorList>
            <person name="Fan W."/>
            <person name="Wang S."/>
            <person name="Wang H."/>
            <person name="Wang A."/>
            <person name="Jiang F."/>
            <person name="Liu H."/>
            <person name="Zhao H."/>
            <person name="Xu D."/>
            <person name="Zhang Y."/>
        </authorList>
    </citation>
    <scope>NUCLEOTIDE SEQUENCE [LARGE SCALE GENOMIC DNA]</scope>
    <source>
        <strain evidence="2">cv. Punajuju</strain>
    </source>
</reference>
<accession>A0ACB8ZR75</accession>
<dbReference type="Proteomes" id="UP001055811">
    <property type="component" value="Linkage Group LG08"/>
</dbReference>
<sequence length="75" mass="7905">MLTEGQGGRRATLKEERDSRDRGCCKTERERAVRTGRPGGSRSEAATTAADDRRSGEDGGGALVAVDVLGVEISL</sequence>
<gene>
    <name evidence="1" type="ORF">L2E82_44719</name>
</gene>
<evidence type="ECO:0000313" key="2">
    <source>
        <dbReference type="Proteomes" id="UP001055811"/>
    </source>
</evidence>
<proteinExistence type="predicted"/>
<keyword evidence="2" id="KW-1185">Reference proteome</keyword>
<protein>
    <submittedName>
        <fullName evidence="1">Uncharacterized protein</fullName>
    </submittedName>
</protein>
<comment type="caution">
    <text evidence="1">The sequence shown here is derived from an EMBL/GenBank/DDBJ whole genome shotgun (WGS) entry which is preliminary data.</text>
</comment>
<organism evidence="1 2">
    <name type="scientific">Cichorium intybus</name>
    <name type="common">Chicory</name>
    <dbReference type="NCBI Taxonomy" id="13427"/>
    <lineage>
        <taxon>Eukaryota</taxon>
        <taxon>Viridiplantae</taxon>
        <taxon>Streptophyta</taxon>
        <taxon>Embryophyta</taxon>
        <taxon>Tracheophyta</taxon>
        <taxon>Spermatophyta</taxon>
        <taxon>Magnoliopsida</taxon>
        <taxon>eudicotyledons</taxon>
        <taxon>Gunneridae</taxon>
        <taxon>Pentapetalae</taxon>
        <taxon>asterids</taxon>
        <taxon>campanulids</taxon>
        <taxon>Asterales</taxon>
        <taxon>Asteraceae</taxon>
        <taxon>Cichorioideae</taxon>
        <taxon>Cichorieae</taxon>
        <taxon>Cichoriinae</taxon>
        <taxon>Cichorium</taxon>
    </lineage>
</organism>
<name>A0ACB8ZR75_CICIN</name>
<evidence type="ECO:0000313" key="1">
    <source>
        <dbReference type="EMBL" id="KAI3700103.1"/>
    </source>
</evidence>